<dbReference type="Gene3D" id="3.50.50.60">
    <property type="entry name" value="FAD/NAD(P)-binding domain"/>
    <property type="match status" value="1"/>
</dbReference>
<protein>
    <submittedName>
        <fullName evidence="4">FAD-dependent monooxygenase</fullName>
    </submittedName>
</protein>
<dbReference type="InterPro" id="IPR050493">
    <property type="entry name" value="FAD-dep_Monooxygenase_BioMet"/>
</dbReference>
<keyword evidence="2 4" id="KW-0503">Monooxygenase</keyword>
<dbReference type="SUPFAM" id="SSF51905">
    <property type="entry name" value="FAD/NAD(P)-binding domain"/>
    <property type="match status" value="1"/>
</dbReference>
<dbReference type="RefSeq" id="WP_165195388.1">
    <property type="nucleotide sequence ID" value="NZ_CP106738.1"/>
</dbReference>
<sequence length="382" mass="43088">MSERQKTVEIAGAGLAGLAAAAALGQRGWKVRVHERSNELREIGAGLYLWKNVLDALRDLGVYDEIERIGVRSTVPRLLQDHHQKEVNLRASDDEEPPELIVMLRTELHRILAECAKAAGVEIVTGSKVISADPDGRLEFEDGWGPKADLVIGADGVFSQVRDSLNLATEIIELRDGCGRHLIERKPEDKLNDRRIEMWNGGRRIGMAAASKDYHYVFLCCAENDIQGRLQKPFNLDAWRKSHPNYREYLERLPRHPKERWRPFYNITCSSWSRGNVCIVGDAAHGMAPNLGQGACVAIVNAVVLARAVTGAADIPYALQRWEKAERPYIDKTQRMSFLYGAVGTRWPRKLLWLRSLVLPYLAKTKRFQRSLRVAVDHTPSI</sequence>
<dbReference type="PANTHER" id="PTHR13789">
    <property type="entry name" value="MONOOXYGENASE"/>
    <property type="match status" value="1"/>
</dbReference>
<evidence type="ECO:0000259" key="3">
    <source>
        <dbReference type="Pfam" id="PF01494"/>
    </source>
</evidence>
<dbReference type="GO" id="GO:0004497">
    <property type="term" value="F:monooxygenase activity"/>
    <property type="evidence" value="ECO:0007669"/>
    <property type="project" value="UniProtKB-KW"/>
</dbReference>
<evidence type="ECO:0000256" key="1">
    <source>
        <dbReference type="ARBA" id="ARBA00023002"/>
    </source>
</evidence>
<dbReference type="Pfam" id="PF01494">
    <property type="entry name" value="FAD_binding_3"/>
    <property type="match status" value="1"/>
</dbReference>
<name>A0ABY6D995_9RHOB</name>
<organism evidence="4 5">
    <name type="scientific">Roseovarius pelagicus</name>
    <dbReference type="NCBI Taxonomy" id="2980108"/>
    <lineage>
        <taxon>Bacteria</taxon>
        <taxon>Pseudomonadati</taxon>
        <taxon>Pseudomonadota</taxon>
        <taxon>Alphaproteobacteria</taxon>
        <taxon>Rhodobacterales</taxon>
        <taxon>Roseobacteraceae</taxon>
        <taxon>Roseovarius</taxon>
    </lineage>
</organism>
<feature type="domain" description="FAD-binding" evidence="3">
    <location>
        <begin position="7"/>
        <end position="308"/>
    </location>
</feature>
<accession>A0ABY6D995</accession>
<evidence type="ECO:0000313" key="5">
    <source>
        <dbReference type="Proteomes" id="UP001064087"/>
    </source>
</evidence>
<dbReference type="InterPro" id="IPR036188">
    <property type="entry name" value="FAD/NAD-bd_sf"/>
</dbReference>
<keyword evidence="5" id="KW-1185">Reference proteome</keyword>
<evidence type="ECO:0000256" key="2">
    <source>
        <dbReference type="ARBA" id="ARBA00023033"/>
    </source>
</evidence>
<gene>
    <name evidence="4" type="ORF">N7U68_11495</name>
</gene>
<dbReference type="Gene3D" id="3.30.9.10">
    <property type="entry name" value="D-Amino Acid Oxidase, subunit A, domain 2"/>
    <property type="match status" value="1"/>
</dbReference>
<reference evidence="4" key="1">
    <citation type="submission" date="2022-10" db="EMBL/GenBank/DDBJ databases">
        <title>Roseovarius pelagicus sp. nov., isolated from Arctic seawater.</title>
        <authorList>
            <person name="Hong Y.W."/>
            <person name="Hwang C.Y."/>
        </authorList>
    </citation>
    <scope>NUCLEOTIDE SEQUENCE</scope>
    <source>
        <strain evidence="4">HL-MP18</strain>
    </source>
</reference>
<dbReference type="PRINTS" id="PR00420">
    <property type="entry name" value="RNGMNOXGNASE"/>
</dbReference>
<proteinExistence type="predicted"/>
<dbReference type="PANTHER" id="PTHR13789:SF309">
    <property type="entry name" value="PUTATIVE (AFU_ORTHOLOGUE AFUA_6G14510)-RELATED"/>
    <property type="match status" value="1"/>
</dbReference>
<evidence type="ECO:0000313" key="4">
    <source>
        <dbReference type="EMBL" id="UXX81753.1"/>
    </source>
</evidence>
<keyword evidence="1" id="KW-0560">Oxidoreductase</keyword>
<dbReference type="EMBL" id="CP106738">
    <property type="protein sequence ID" value="UXX81753.1"/>
    <property type="molecule type" value="Genomic_DNA"/>
</dbReference>
<dbReference type="Proteomes" id="UP001064087">
    <property type="component" value="Chromosome"/>
</dbReference>
<dbReference type="InterPro" id="IPR002938">
    <property type="entry name" value="FAD-bd"/>
</dbReference>